<reference evidence="2 3" key="1">
    <citation type="submission" date="2024-01" db="EMBL/GenBank/DDBJ databases">
        <title>A draft genome for a cacao thread blight-causing isolate of Paramarasmius palmivorus.</title>
        <authorList>
            <person name="Baruah I.K."/>
            <person name="Bukari Y."/>
            <person name="Amoako-Attah I."/>
            <person name="Meinhardt L.W."/>
            <person name="Bailey B.A."/>
            <person name="Cohen S.P."/>
        </authorList>
    </citation>
    <scope>NUCLEOTIDE SEQUENCE [LARGE SCALE GENOMIC DNA]</scope>
    <source>
        <strain evidence="2 3">GH-12</strain>
    </source>
</reference>
<evidence type="ECO:0000313" key="3">
    <source>
        <dbReference type="Proteomes" id="UP001383192"/>
    </source>
</evidence>
<evidence type="ECO:0008006" key="4">
    <source>
        <dbReference type="Google" id="ProtNLM"/>
    </source>
</evidence>
<proteinExistence type="predicted"/>
<accession>A0AAW0DV43</accession>
<sequence length="531" mass="60567">METPIQPPPPALEALLYNNELPPHSVRLACRGELLAIDRRLATIADELREMEQRAARLREEESRLNSYKPTYQRILNPVRGFPDEILTEIFTLANSDVRNTVPYFMSPDMDGQFFDTLDTTRPPWTLGQVCQSWRAVATTTPSLWRTLRIQMPSTSSSAHEKRIKGHRLATFLSRSRNLPLNVELKSYYAIAPDDLVLFTLFNDQLGDALHTISAHVRSDVGVLRSLFLDIHGHAVDGRVFDAFANAPNLQRVTIRGLSPDLYAALQIPWVQITHFRRLKRLPSHSRTSPTSAEHLAHMSDIVEYHDVDFVCPPGPNIHIPHLQTLIIVIPSSLNPETSIRLDRLVMGDSFTEFQVGNSDPNVWIPTPPHEPHEQVAVMTFIRRWRETLRSLSLCIWSVRPWGHHFVSLLSVLQHLESLSLFFGMSFPSTLVRSLADPAQIQTFLPRLKCILFFGWLQKRSEREELIGMLEARSRADSSLRLVGFPAFQDETGRSAEEILGEIQRRGLPVKPIVPENWRTESLPSTYRQCL</sequence>
<dbReference type="Gene3D" id="1.20.1280.50">
    <property type="match status" value="1"/>
</dbReference>
<evidence type="ECO:0000256" key="1">
    <source>
        <dbReference type="SAM" id="Coils"/>
    </source>
</evidence>
<name>A0AAW0DV43_9AGAR</name>
<organism evidence="2 3">
    <name type="scientific">Paramarasmius palmivorus</name>
    <dbReference type="NCBI Taxonomy" id="297713"/>
    <lineage>
        <taxon>Eukaryota</taxon>
        <taxon>Fungi</taxon>
        <taxon>Dikarya</taxon>
        <taxon>Basidiomycota</taxon>
        <taxon>Agaricomycotina</taxon>
        <taxon>Agaricomycetes</taxon>
        <taxon>Agaricomycetidae</taxon>
        <taxon>Agaricales</taxon>
        <taxon>Marasmiineae</taxon>
        <taxon>Marasmiaceae</taxon>
        <taxon>Paramarasmius</taxon>
    </lineage>
</organism>
<dbReference type="EMBL" id="JAYKXP010000007">
    <property type="protein sequence ID" value="KAK7056474.1"/>
    <property type="molecule type" value="Genomic_DNA"/>
</dbReference>
<gene>
    <name evidence="2" type="ORF">VNI00_003029</name>
</gene>
<evidence type="ECO:0000313" key="2">
    <source>
        <dbReference type="EMBL" id="KAK7056474.1"/>
    </source>
</evidence>
<keyword evidence="3" id="KW-1185">Reference proteome</keyword>
<comment type="caution">
    <text evidence="2">The sequence shown here is derived from an EMBL/GenBank/DDBJ whole genome shotgun (WGS) entry which is preliminary data.</text>
</comment>
<dbReference type="AlphaFoldDB" id="A0AAW0DV43"/>
<keyword evidence="1" id="KW-0175">Coiled coil</keyword>
<dbReference type="Proteomes" id="UP001383192">
    <property type="component" value="Unassembled WGS sequence"/>
</dbReference>
<feature type="coiled-coil region" evidence="1">
    <location>
        <begin position="34"/>
        <end position="68"/>
    </location>
</feature>
<protein>
    <recommendedName>
        <fullName evidence="4">F-box domain-containing protein</fullName>
    </recommendedName>
</protein>